<feature type="non-terminal residue" evidence="7">
    <location>
        <position position="128"/>
    </location>
</feature>
<dbReference type="Proteomes" id="UP001341840">
    <property type="component" value="Unassembled WGS sequence"/>
</dbReference>
<organism evidence="7 8">
    <name type="scientific">Stylosanthes scabra</name>
    <dbReference type="NCBI Taxonomy" id="79078"/>
    <lineage>
        <taxon>Eukaryota</taxon>
        <taxon>Viridiplantae</taxon>
        <taxon>Streptophyta</taxon>
        <taxon>Embryophyta</taxon>
        <taxon>Tracheophyta</taxon>
        <taxon>Spermatophyta</taxon>
        <taxon>Magnoliopsida</taxon>
        <taxon>eudicotyledons</taxon>
        <taxon>Gunneridae</taxon>
        <taxon>Pentapetalae</taxon>
        <taxon>rosids</taxon>
        <taxon>fabids</taxon>
        <taxon>Fabales</taxon>
        <taxon>Fabaceae</taxon>
        <taxon>Papilionoideae</taxon>
        <taxon>50 kb inversion clade</taxon>
        <taxon>dalbergioids sensu lato</taxon>
        <taxon>Dalbergieae</taxon>
        <taxon>Pterocarpus clade</taxon>
        <taxon>Stylosanthes</taxon>
    </lineage>
</organism>
<comment type="caution">
    <text evidence="7">The sequence shown here is derived from an EMBL/GenBank/DDBJ whole genome shotgun (WGS) entry which is preliminary data.</text>
</comment>
<dbReference type="InterPro" id="IPR032675">
    <property type="entry name" value="LRR_dom_sf"/>
</dbReference>
<name>A0ABU6UNH3_9FABA</name>
<evidence type="ECO:0000313" key="8">
    <source>
        <dbReference type="Proteomes" id="UP001341840"/>
    </source>
</evidence>
<evidence type="ECO:0000256" key="6">
    <source>
        <dbReference type="ARBA" id="ARBA00023136"/>
    </source>
</evidence>
<evidence type="ECO:0000256" key="4">
    <source>
        <dbReference type="ARBA" id="ARBA00022737"/>
    </source>
</evidence>
<evidence type="ECO:0000256" key="1">
    <source>
        <dbReference type="ARBA" id="ARBA00004370"/>
    </source>
</evidence>
<proteinExistence type="predicted"/>
<gene>
    <name evidence="7" type="ORF">PIB30_064498</name>
</gene>
<accession>A0ABU6UNH3</accession>
<keyword evidence="8" id="KW-1185">Reference proteome</keyword>
<keyword evidence="2" id="KW-0433">Leucine-rich repeat</keyword>
<keyword evidence="5" id="KW-1133">Transmembrane helix</keyword>
<dbReference type="InterPro" id="IPR001611">
    <property type="entry name" value="Leu-rich_rpt"/>
</dbReference>
<sequence>MGLSACVSLTELVLERNSFKGSIPSFLGSLLSLKVLDLSHNNFSSTIAHELVNLTLLNTLNLSFNNLSGEVPVGGVFKKITAISLTGNKHLCGGIPQLNLPACPALPLQKKHKRSIKKIVILSIAFGG</sequence>
<dbReference type="EMBL" id="JASCZI010121458">
    <property type="protein sequence ID" value="MED6161840.1"/>
    <property type="molecule type" value="Genomic_DNA"/>
</dbReference>
<dbReference type="PANTHER" id="PTHR27008:SF596">
    <property type="entry name" value="OS02G0215500 PROTEIN"/>
    <property type="match status" value="1"/>
</dbReference>
<evidence type="ECO:0000256" key="2">
    <source>
        <dbReference type="ARBA" id="ARBA00022614"/>
    </source>
</evidence>
<dbReference type="Gene3D" id="3.80.10.10">
    <property type="entry name" value="Ribonuclease Inhibitor"/>
    <property type="match status" value="1"/>
</dbReference>
<dbReference type="Pfam" id="PF13855">
    <property type="entry name" value="LRR_8"/>
    <property type="match status" value="1"/>
</dbReference>
<dbReference type="SUPFAM" id="SSF52058">
    <property type="entry name" value="L domain-like"/>
    <property type="match status" value="1"/>
</dbReference>
<evidence type="ECO:0000313" key="7">
    <source>
        <dbReference type="EMBL" id="MED6161840.1"/>
    </source>
</evidence>
<evidence type="ECO:0000256" key="5">
    <source>
        <dbReference type="ARBA" id="ARBA00022989"/>
    </source>
</evidence>
<comment type="subcellular location">
    <subcellularLocation>
        <location evidence="1">Membrane</location>
    </subcellularLocation>
</comment>
<keyword evidence="4" id="KW-0677">Repeat</keyword>
<keyword evidence="6" id="KW-0472">Membrane</keyword>
<reference evidence="7 8" key="1">
    <citation type="journal article" date="2023" name="Plants (Basel)">
        <title>Bridging the Gap: Combining Genomics and Transcriptomics Approaches to Understand Stylosanthes scabra, an Orphan Legume from the Brazilian Caatinga.</title>
        <authorList>
            <person name="Ferreira-Neto J.R.C."/>
            <person name="da Silva M.D."/>
            <person name="Binneck E."/>
            <person name="de Melo N.F."/>
            <person name="da Silva R.H."/>
            <person name="de Melo A.L.T.M."/>
            <person name="Pandolfi V."/>
            <person name="Bustamante F.O."/>
            <person name="Brasileiro-Vidal A.C."/>
            <person name="Benko-Iseppon A.M."/>
        </authorList>
    </citation>
    <scope>NUCLEOTIDE SEQUENCE [LARGE SCALE GENOMIC DNA]</scope>
    <source>
        <tissue evidence="7">Leaves</tissue>
    </source>
</reference>
<dbReference type="PANTHER" id="PTHR27008">
    <property type="entry name" value="OS04G0122200 PROTEIN"/>
    <property type="match status" value="1"/>
</dbReference>
<dbReference type="InterPro" id="IPR051809">
    <property type="entry name" value="Plant_receptor-like_S/T_kinase"/>
</dbReference>
<protein>
    <submittedName>
        <fullName evidence="7">Uncharacterized protein</fullName>
    </submittedName>
</protein>
<evidence type="ECO:0000256" key="3">
    <source>
        <dbReference type="ARBA" id="ARBA00022692"/>
    </source>
</evidence>
<keyword evidence="3" id="KW-0812">Transmembrane</keyword>
<dbReference type="PRINTS" id="PR00019">
    <property type="entry name" value="LEURICHRPT"/>
</dbReference>